<dbReference type="CDD" id="cd00093">
    <property type="entry name" value="HTH_XRE"/>
    <property type="match status" value="1"/>
</dbReference>
<evidence type="ECO:0000313" key="3">
    <source>
        <dbReference type="Proteomes" id="UP000301309"/>
    </source>
</evidence>
<feature type="domain" description="HTH cro/C1-type" evidence="1">
    <location>
        <begin position="18"/>
        <end position="72"/>
    </location>
</feature>
<sequence>MGLRANPTYRQRRFGAEVRKLRERAGLAVGEAARLMEMHSPHLSNVEAGRTSLSAERLGMLAHAVAGTTATFLAALQAMGQESGRGWWSDYRKVLGASHVDLAEQESGAQALCNYELLFIPGLLQTREYATAVHGSGFSEAVREVQDRAIEFRLRRQLVLSGERPPRFHAIIHEAALRVLYGGRTVMRDQLLRLIQLSRLPNVTIQIVPIDNEGSAAFSHPFMVIEPSAVELSTVLVDQFGGSEFLDDLDVVTDYRQSFQRLSELALSPIDAEAAPEARTRKDSLGLLQHILYPLL</sequence>
<dbReference type="Gene3D" id="1.10.260.40">
    <property type="entry name" value="lambda repressor-like DNA-binding domains"/>
    <property type="match status" value="1"/>
</dbReference>
<accession>A0A4D4L7A3</accession>
<comment type="caution">
    <text evidence="2">The sequence shown here is derived from an EMBL/GenBank/DDBJ whole genome shotgun (WGS) entry which is preliminary data.</text>
</comment>
<dbReference type="Pfam" id="PF19054">
    <property type="entry name" value="DUF5753"/>
    <property type="match status" value="1"/>
</dbReference>
<dbReference type="RefSeq" id="WP_137979389.1">
    <property type="nucleotide sequence ID" value="NZ_BAAASO010000016.1"/>
</dbReference>
<dbReference type="GO" id="GO:0003677">
    <property type="term" value="F:DNA binding"/>
    <property type="evidence" value="ECO:0007669"/>
    <property type="project" value="InterPro"/>
</dbReference>
<dbReference type="SUPFAM" id="SSF47413">
    <property type="entry name" value="lambda repressor-like DNA-binding domains"/>
    <property type="match status" value="1"/>
</dbReference>
<dbReference type="EMBL" id="BJHW01000001">
    <property type="protein sequence ID" value="GDY56304.1"/>
    <property type="molecule type" value="Genomic_DNA"/>
</dbReference>
<dbReference type="Proteomes" id="UP000301309">
    <property type="component" value="Unassembled WGS sequence"/>
</dbReference>
<reference evidence="2 3" key="1">
    <citation type="journal article" date="2020" name="Int. J. Syst. Evol. Microbiol.">
        <title>Reclassification of Streptomyces castelarensis and Streptomyces sporoclivatus as later heterotypic synonyms of Streptomyces antimycoticus.</title>
        <authorList>
            <person name="Komaki H."/>
            <person name="Tamura T."/>
        </authorList>
    </citation>
    <scope>NUCLEOTIDE SEQUENCE [LARGE SCALE GENOMIC DNA]</scope>
    <source>
        <strain evidence="2 3">NBRC 13459</strain>
    </source>
</reference>
<dbReference type="AlphaFoldDB" id="A0A4D4L7A3"/>
<dbReference type="InterPro" id="IPR001387">
    <property type="entry name" value="Cro/C1-type_HTH"/>
</dbReference>
<evidence type="ECO:0000259" key="1">
    <source>
        <dbReference type="PROSITE" id="PS50943"/>
    </source>
</evidence>
<dbReference type="SMART" id="SM00530">
    <property type="entry name" value="HTH_XRE"/>
    <property type="match status" value="1"/>
</dbReference>
<dbReference type="InterPro" id="IPR010982">
    <property type="entry name" value="Lambda_DNA-bd_dom_sf"/>
</dbReference>
<gene>
    <name evidence="2" type="ORF">SVIO_069270</name>
</gene>
<protein>
    <submittedName>
        <fullName evidence="2">Transcriptional regulator</fullName>
    </submittedName>
</protein>
<organism evidence="2 3">
    <name type="scientific">Streptomyces violaceusniger</name>
    <dbReference type="NCBI Taxonomy" id="68280"/>
    <lineage>
        <taxon>Bacteria</taxon>
        <taxon>Bacillati</taxon>
        <taxon>Actinomycetota</taxon>
        <taxon>Actinomycetes</taxon>
        <taxon>Kitasatosporales</taxon>
        <taxon>Streptomycetaceae</taxon>
        <taxon>Streptomyces</taxon>
        <taxon>Streptomyces violaceusniger group</taxon>
    </lineage>
</organism>
<dbReference type="Pfam" id="PF13560">
    <property type="entry name" value="HTH_31"/>
    <property type="match status" value="1"/>
</dbReference>
<dbReference type="OrthoDB" id="3462393at2"/>
<dbReference type="InterPro" id="IPR043917">
    <property type="entry name" value="DUF5753"/>
</dbReference>
<evidence type="ECO:0000313" key="2">
    <source>
        <dbReference type="EMBL" id="GDY56304.1"/>
    </source>
</evidence>
<dbReference type="PROSITE" id="PS50943">
    <property type="entry name" value="HTH_CROC1"/>
    <property type="match status" value="1"/>
</dbReference>
<keyword evidence="3" id="KW-1185">Reference proteome</keyword>
<proteinExistence type="predicted"/>
<name>A0A4D4L7A3_STRVO</name>